<evidence type="ECO:0000256" key="5">
    <source>
        <dbReference type="SAM" id="Coils"/>
    </source>
</evidence>
<feature type="coiled-coil region" evidence="5">
    <location>
        <begin position="49"/>
        <end position="122"/>
    </location>
</feature>
<protein>
    <submittedName>
        <fullName evidence="8">Synaptosomal-associated protein 29</fullName>
    </submittedName>
</protein>
<accession>A0A067QZZ5</accession>
<dbReference type="GO" id="GO:0031201">
    <property type="term" value="C:SNARE complex"/>
    <property type="evidence" value="ECO:0007669"/>
    <property type="project" value="TreeGrafter"/>
</dbReference>
<dbReference type="CDD" id="cd15887">
    <property type="entry name" value="SNARE_SNAP29N"/>
    <property type="match status" value="1"/>
</dbReference>
<feature type="compositionally biased region" description="Polar residues" evidence="6">
    <location>
        <begin position="202"/>
        <end position="213"/>
    </location>
</feature>
<feature type="region of interest" description="Disordered" evidence="6">
    <location>
        <begin position="140"/>
        <end position="213"/>
    </location>
</feature>
<feature type="domain" description="T-SNARE coiled-coil homology" evidence="7">
    <location>
        <begin position="211"/>
        <end position="273"/>
    </location>
</feature>
<dbReference type="SUPFAM" id="SSF58038">
    <property type="entry name" value="SNARE fusion complex"/>
    <property type="match status" value="2"/>
</dbReference>
<dbReference type="FunFam" id="1.20.5.110:FF:000079">
    <property type="entry name" value="synaptosomal-associated protein 29"/>
    <property type="match status" value="1"/>
</dbReference>
<dbReference type="AlphaFoldDB" id="A0A067QZZ5"/>
<dbReference type="STRING" id="136037.A0A067QZZ5"/>
<dbReference type="FunCoup" id="A0A067QZZ5">
    <property type="interactions" value="805"/>
</dbReference>
<evidence type="ECO:0000313" key="9">
    <source>
        <dbReference type="Proteomes" id="UP000027135"/>
    </source>
</evidence>
<dbReference type="GO" id="GO:0031629">
    <property type="term" value="P:synaptic vesicle fusion to presynaptic active zone membrane"/>
    <property type="evidence" value="ECO:0007669"/>
    <property type="project" value="TreeGrafter"/>
</dbReference>
<name>A0A067QZZ5_ZOONE</name>
<evidence type="ECO:0000259" key="7">
    <source>
        <dbReference type="PROSITE" id="PS50192"/>
    </source>
</evidence>
<dbReference type="GO" id="GO:0098793">
    <property type="term" value="C:presynapse"/>
    <property type="evidence" value="ECO:0007669"/>
    <property type="project" value="GOC"/>
</dbReference>
<dbReference type="PANTHER" id="PTHR19305:SF9">
    <property type="entry name" value="SYNAPTOSOMAL-ASSOCIATED PROTEIN 29"/>
    <property type="match status" value="1"/>
</dbReference>
<dbReference type="SMART" id="SM00397">
    <property type="entry name" value="t_SNARE"/>
    <property type="match status" value="2"/>
</dbReference>
<dbReference type="Proteomes" id="UP000027135">
    <property type="component" value="Unassembled WGS sequence"/>
</dbReference>
<dbReference type="Gene3D" id="1.20.5.110">
    <property type="match status" value="2"/>
</dbReference>
<sequence length="276" mass="30755">MAGRRYITDLNTPFFSVDEDDVDDETFLRHSKSGSSGYVLPNTSYCQEKSALEDKRLQLLERKKEIEDRTVQSSERSISLLRDSEQIGVATAEELIRQREQLERTEKRLDDINNALRFSQKHIQGIKSVFGSLKNYLSGKSGEQVPGPSLKQPDDSSSSFGTTATSSPLASTVNSSKANLGSTNENHPGLKIRGLSGDHDTWSQPDTSSGNNVNKVIDRNLEDMCSSLSRLKGLAQGLGEEIDTQNEVLDRLNDKTDKADFTILRQNKEMNKLLKK</sequence>
<dbReference type="OrthoDB" id="18679at2759"/>
<dbReference type="PANTHER" id="PTHR19305">
    <property type="entry name" value="SYNAPTOSOMAL ASSOCIATED PROTEIN"/>
    <property type="match status" value="1"/>
</dbReference>
<dbReference type="GO" id="GO:0005886">
    <property type="term" value="C:plasma membrane"/>
    <property type="evidence" value="ECO:0007669"/>
    <property type="project" value="TreeGrafter"/>
</dbReference>
<dbReference type="GO" id="GO:0015031">
    <property type="term" value="P:protein transport"/>
    <property type="evidence" value="ECO:0007669"/>
    <property type="project" value="UniProtKB-KW"/>
</dbReference>
<keyword evidence="4 5" id="KW-0175">Coiled coil</keyword>
<dbReference type="GO" id="GO:0019905">
    <property type="term" value="F:syntaxin binding"/>
    <property type="evidence" value="ECO:0007669"/>
    <property type="project" value="TreeGrafter"/>
</dbReference>
<dbReference type="PROSITE" id="PS50192">
    <property type="entry name" value="T_SNARE"/>
    <property type="match status" value="1"/>
</dbReference>
<dbReference type="InterPro" id="IPR000727">
    <property type="entry name" value="T_SNARE_dom"/>
</dbReference>
<dbReference type="eggNOG" id="KOG3065">
    <property type="taxonomic scope" value="Eukaryota"/>
</dbReference>
<comment type="similarity">
    <text evidence="1">Belongs to the SNAP-25 family.</text>
</comment>
<dbReference type="FunFam" id="1.20.5.110:FF:000041">
    <property type="entry name" value="Synaptosomal-associated protein 29"/>
    <property type="match status" value="1"/>
</dbReference>
<feature type="compositionally biased region" description="Polar residues" evidence="6">
    <location>
        <begin position="168"/>
        <end position="186"/>
    </location>
</feature>
<dbReference type="OMA" id="NLDEMCD"/>
<feature type="compositionally biased region" description="Low complexity" evidence="6">
    <location>
        <begin position="156"/>
        <end position="167"/>
    </location>
</feature>
<dbReference type="InParanoid" id="A0A067QZZ5"/>
<organism evidence="8 9">
    <name type="scientific">Zootermopsis nevadensis</name>
    <name type="common">Dampwood termite</name>
    <dbReference type="NCBI Taxonomy" id="136037"/>
    <lineage>
        <taxon>Eukaryota</taxon>
        <taxon>Metazoa</taxon>
        <taxon>Ecdysozoa</taxon>
        <taxon>Arthropoda</taxon>
        <taxon>Hexapoda</taxon>
        <taxon>Insecta</taxon>
        <taxon>Pterygota</taxon>
        <taxon>Neoptera</taxon>
        <taxon>Polyneoptera</taxon>
        <taxon>Dictyoptera</taxon>
        <taxon>Blattodea</taxon>
        <taxon>Blattoidea</taxon>
        <taxon>Termitoidae</taxon>
        <taxon>Termopsidae</taxon>
        <taxon>Zootermopsis</taxon>
    </lineage>
</organism>
<dbReference type="GO" id="GO:0016082">
    <property type="term" value="P:synaptic vesicle priming"/>
    <property type="evidence" value="ECO:0007669"/>
    <property type="project" value="TreeGrafter"/>
</dbReference>
<keyword evidence="2" id="KW-0813">Transport</keyword>
<evidence type="ECO:0000256" key="4">
    <source>
        <dbReference type="ARBA" id="ARBA00023054"/>
    </source>
</evidence>
<keyword evidence="9" id="KW-1185">Reference proteome</keyword>
<evidence type="ECO:0000256" key="3">
    <source>
        <dbReference type="ARBA" id="ARBA00022927"/>
    </source>
</evidence>
<dbReference type="EMBL" id="KK853054">
    <property type="protein sequence ID" value="KDR12010.1"/>
    <property type="molecule type" value="Genomic_DNA"/>
</dbReference>
<proteinExistence type="inferred from homology"/>
<dbReference type="Pfam" id="PF12352">
    <property type="entry name" value="V-SNARE_C"/>
    <property type="match status" value="1"/>
</dbReference>
<evidence type="ECO:0000256" key="6">
    <source>
        <dbReference type="SAM" id="MobiDB-lite"/>
    </source>
</evidence>
<gene>
    <name evidence="8" type="ORF">L798_14084</name>
</gene>
<dbReference type="CDD" id="cd15856">
    <property type="entry name" value="SNARE_SNAP29C"/>
    <property type="match status" value="1"/>
</dbReference>
<dbReference type="GO" id="GO:0005484">
    <property type="term" value="F:SNAP receptor activity"/>
    <property type="evidence" value="ECO:0007669"/>
    <property type="project" value="TreeGrafter"/>
</dbReference>
<keyword evidence="3" id="KW-0653">Protein transport</keyword>
<evidence type="ECO:0000256" key="2">
    <source>
        <dbReference type="ARBA" id="ARBA00022448"/>
    </source>
</evidence>
<evidence type="ECO:0000313" key="8">
    <source>
        <dbReference type="EMBL" id="KDR12010.1"/>
    </source>
</evidence>
<reference evidence="8 9" key="1">
    <citation type="journal article" date="2014" name="Nat. Commun.">
        <title>Molecular traces of alternative social organization in a termite genome.</title>
        <authorList>
            <person name="Terrapon N."/>
            <person name="Li C."/>
            <person name="Robertson H.M."/>
            <person name="Ji L."/>
            <person name="Meng X."/>
            <person name="Booth W."/>
            <person name="Chen Z."/>
            <person name="Childers C.P."/>
            <person name="Glastad K.M."/>
            <person name="Gokhale K."/>
            <person name="Gowin J."/>
            <person name="Gronenberg W."/>
            <person name="Hermansen R.A."/>
            <person name="Hu H."/>
            <person name="Hunt B.G."/>
            <person name="Huylmans A.K."/>
            <person name="Khalil S.M."/>
            <person name="Mitchell R.D."/>
            <person name="Munoz-Torres M.C."/>
            <person name="Mustard J.A."/>
            <person name="Pan H."/>
            <person name="Reese J.T."/>
            <person name="Scharf M.E."/>
            <person name="Sun F."/>
            <person name="Vogel H."/>
            <person name="Xiao J."/>
            <person name="Yang W."/>
            <person name="Yang Z."/>
            <person name="Yang Z."/>
            <person name="Zhou J."/>
            <person name="Zhu J."/>
            <person name="Brent C.S."/>
            <person name="Elsik C.G."/>
            <person name="Goodisman M.A."/>
            <person name="Liberles D.A."/>
            <person name="Roe R.M."/>
            <person name="Vargo E.L."/>
            <person name="Vilcinskas A."/>
            <person name="Wang J."/>
            <person name="Bornberg-Bauer E."/>
            <person name="Korb J."/>
            <person name="Zhang G."/>
            <person name="Liebig J."/>
        </authorList>
    </citation>
    <scope>NUCLEOTIDE SEQUENCE [LARGE SCALE GENOMIC DNA]</scope>
    <source>
        <tissue evidence="8">Whole organism</tissue>
    </source>
</reference>
<evidence type="ECO:0000256" key="1">
    <source>
        <dbReference type="ARBA" id="ARBA00009480"/>
    </source>
</evidence>